<organism evidence="2 3">
    <name type="scientific">Polaribacter batillariae</name>
    <dbReference type="NCBI Taxonomy" id="2808900"/>
    <lineage>
        <taxon>Bacteria</taxon>
        <taxon>Pseudomonadati</taxon>
        <taxon>Bacteroidota</taxon>
        <taxon>Flavobacteriia</taxon>
        <taxon>Flavobacteriales</taxon>
        <taxon>Flavobacteriaceae</taxon>
    </lineage>
</organism>
<evidence type="ECO:0000259" key="1">
    <source>
        <dbReference type="PROSITE" id="PS51534"/>
    </source>
</evidence>
<name>A0ABX7SVC3_9FLAO</name>
<dbReference type="Gene3D" id="3.40.50.10140">
    <property type="entry name" value="Toll/interleukin-1 receptor homology (TIR) domain"/>
    <property type="match status" value="1"/>
</dbReference>
<dbReference type="InterPro" id="IPR013568">
    <property type="entry name" value="SEFIR_dom"/>
</dbReference>
<dbReference type="Pfam" id="PF18864">
    <property type="entry name" value="AbiTii"/>
    <property type="match status" value="1"/>
</dbReference>
<feature type="domain" description="SEFIR" evidence="1">
    <location>
        <begin position="192"/>
        <end position="325"/>
    </location>
</feature>
<protein>
    <submittedName>
        <fullName evidence="2">TIR domain-containing protein</fullName>
    </submittedName>
</protein>
<proteinExistence type="predicted"/>
<reference evidence="2 3" key="1">
    <citation type="submission" date="2021-03" db="EMBL/GenBank/DDBJ databases">
        <title>Complete genome of Polaribacter_sp.G4M1.</title>
        <authorList>
            <person name="Jeong S.W."/>
            <person name="Bae J.W."/>
        </authorList>
    </citation>
    <scope>NUCLEOTIDE SEQUENCE [LARGE SCALE GENOMIC DNA]</scope>
    <source>
        <strain evidence="2 3">G4M1</strain>
    </source>
</reference>
<keyword evidence="3" id="KW-1185">Reference proteome</keyword>
<dbReference type="RefSeq" id="WP_207972329.1">
    <property type="nucleotide sequence ID" value="NZ_CP071795.1"/>
</dbReference>
<dbReference type="PROSITE" id="PS51534">
    <property type="entry name" value="SEFIR"/>
    <property type="match status" value="1"/>
</dbReference>
<dbReference type="EMBL" id="CP071795">
    <property type="protein sequence ID" value="QTD38192.1"/>
    <property type="molecule type" value="Genomic_DNA"/>
</dbReference>
<dbReference type="SUPFAM" id="SSF52200">
    <property type="entry name" value="Toll/Interleukin receptor TIR domain"/>
    <property type="match status" value="1"/>
</dbReference>
<dbReference type="Proteomes" id="UP000663935">
    <property type="component" value="Chromosome"/>
</dbReference>
<evidence type="ECO:0000313" key="3">
    <source>
        <dbReference type="Proteomes" id="UP000663935"/>
    </source>
</evidence>
<dbReference type="Pfam" id="PF08357">
    <property type="entry name" value="SEFIR"/>
    <property type="match status" value="1"/>
</dbReference>
<evidence type="ECO:0000313" key="2">
    <source>
        <dbReference type="EMBL" id="QTD38192.1"/>
    </source>
</evidence>
<accession>A0ABX7SVC3</accession>
<dbReference type="InterPro" id="IPR041304">
    <property type="entry name" value="AbiTii"/>
</dbReference>
<gene>
    <name evidence="2" type="ORF">JL193_02475</name>
</gene>
<dbReference type="InterPro" id="IPR035897">
    <property type="entry name" value="Toll_tir_struct_dom_sf"/>
</dbReference>
<sequence>MKELLDKLLSGEGKLSLLLLQAKEYAEKANDEKLTEFIEKELNGYSSNELPEYRKIKSEIVGDIQDAYGQLVKIEYPLNFSVLSEHMGFDLSTTHIPDGIGFIEEGLASTDGQMVLRPLHHKLVNMLNETFHHNNPHLKLVKAAHRVGRAGIQYILTKVRQDLIVGLQKINREQEIEIKEIEDFSKDLSTDKKSVFVTYAWENEEHNDKVISFVNFLREKGYDASMDKKESQEESATDFNQMMLNGLQNADKVIVVLSKKYKERADGFKGGVGFEYKVILEQLKKHMNKFVFVSFGTNEHKDIAPVGIGGRDVLNLKKDQDENNFNNLFAKLESENIINFSEVSETKVEIVKKEIKPFKL</sequence>